<evidence type="ECO:0000313" key="14">
    <source>
        <dbReference type="EMBL" id="BFD46603.1"/>
    </source>
</evidence>
<dbReference type="GO" id="GO:0008360">
    <property type="term" value="P:regulation of cell shape"/>
    <property type="evidence" value="ECO:0007669"/>
    <property type="project" value="UniProtKB-KW"/>
</dbReference>
<comment type="subcellular location">
    <subcellularLocation>
        <location evidence="10 11">Cytoplasm</location>
    </subcellularLocation>
</comment>
<keyword evidence="4 10" id="KW-0547">Nucleotide-binding</keyword>
<feature type="domain" description="Mur ligase C-terminal" evidence="12">
    <location>
        <begin position="320"/>
        <end position="440"/>
    </location>
</feature>
<reference evidence="14" key="1">
    <citation type="submission" date="2024-01" db="EMBL/GenBank/DDBJ databases">
        <title>Sequencing the genomes of a sandfly, Sergentomyia squamirostris, and its two endosymbionts.</title>
        <authorList>
            <person name="Itokawa K."/>
            <person name="Sanjoba C."/>
        </authorList>
    </citation>
    <scope>NUCLEOTIDE SEQUENCE</scope>
    <source>
        <strain evidence="14">RiSSQ</strain>
    </source>
</reference>
<comment type="similarity">
    <text evidence="10">Belongs to the MurCDEF family. MurF subfamily.</text>
</comment>
<dbReference type="GO" id="GO:0005524">
    <property type="term" value="F:ATP binding"/>
    <property type="evidence" value="ECO:0007669"/>
    <property type="project" value="UniProtKB-UniRule"/>
</dbReference>
<evidence type="ECO:0000259" key="13">
    <source>
        <dbReference type="Pfam" id="PF08245"/>
    </source>
</evidence>
<keyword evidence="7 10" id="KW-0573">Peptidoglycan synthesis</keyword>
<dbReference type="InterPro" id="IPR051046">
    <property type="entry name" value="MurCDEF_CellWall_CoF430Synth"/>
</dbReference>
<evidence type="ECO:0000256" key="2">
    <source>
        <dbReference type="ARBA" id="ARBA00022598"/>
    </source>
</evidence>
<evidence type="ECO:0000256" key="11">
    <source>
        <dbReference type="RuleBase" id="RU004136"/>
    </source>
</evidence>
<dbReference type="SUPFAM" id="SSF63418">
    <property type="entry name" value="MurE/MurF N-terminal domain"/>
    <property type="match status" value="1"/>
</dbReference>
<keyword evidence="2 10" id="KW-0436">Ligase</keyword>
<comment type="catalytic activity">
    <reaction evidence="10 11">
        <text>D-alanyl-D-alanine + UDP-N-acetyl-alpha-D-muramoyl-L-alanyl-gamma-D-glutamyl-meso-2,6-diaminopimelate + ATP = UDP-N-acetyl-alpha-D-muramoyl-L-alanyl-gamma-D-glutamyl-meso-2,6-diaminopimeloyl-D-alanyl-D-alanine + ADP + phosphate + H(+)</text>
        <dbReference type="Rhea" id="RHEA:28374"/>
        <dbReference type="ChEBI" id="CHEBI:15378"/>
        <dbReference type="ChEBI" id="CHEBI:30616"/>
        <dbReference type="ChEBI" id="CHEBI:43474"/>
        <dbReference type="ChEBI" id="CHEBI:57822"/>
        <dbReference type="ChEBI" id="CHEBI:61386"/>
        <dbReference type="ChEBI" id="CHEBI:83905"/>
        <dbReference type="ChEBI" id="CHEBI:456216"/>
        <dbReference type="EC" id="6.3.2.10"/>
    </reaction>
</comment>
<proteinExistence type="inferred from homology"/>
<dbReference type="SUPFAM" id="SSF53623">
    <property type="entry name" value="MurD-like peptide ligases, catalytic domain"/>
    <property type="match status" value="1"/>
</dbReference>
<evidence type="ECO:0000256" key="7">
    <source>
        <dbReference type="ARBA" id="ARBA00022984"/>
    </source>
</evidence>
<keyword evidence="8 10" id="KW-0131">Cell cycle</keyword>
<organism evidence="14">
    <name type="scientific">Candidatus Tisiphia endosymbiont of Sergentomyia squamirostris</name>
    <dbReference type="NCBI Taxonomy" id="3113639"/>
    <lineage>
        <taxon>Bacteria</taxon>
        <taxon>Pseudomonadati</taxon>
        <taxon>Pseudomonadota</taxon>
        <taxon>Alphaproteobacteria</taxon>
        <taxon>Rickettsiales</taxon>
        <taxon>Rickettsiaceae</taxon>
        <taxon>Rickettsieae</taxon>
        <taxon>Candidatus Tisiphia</taxon>
    </lineage>
</organism>
<evidence type="ECO:0000256" key="9">
    <source>
        <dbReference type="ARBA" id="ARBA00023316"/>
    </source>
</evidence>
<dbReference type="Pfam" id="PF08245">
    <property type="entry name" value="Mur_ligase_M"/>
    <property type="match status" value="1"/>
</dbReference>
<sequence>MIWSAKDLTSALNIEVHPDIQGRQIQFNSNSVTNGDLFIALQGNNDGHNYALHALQQGANAVIISKEIKGLADNKVIMVSDTLTALHHMAEYKRKKSKARFIGVTGSIGKTGTKEAIKTILSYFGPTFASRGNFNNHLGVPINLASMPDDIEYAVFEMGMNHSGEIRELTKMVRPNISVITTIAEAHLEFFESMLSLVDAKCEIFEGMPKNGIAVVNSDHQYYDRILQNLKQLSINNIYSFGKSEGTDSRLISYEHIGQEVRLHYSICNTKIDIQIPFVPEHYARNYTAALRVAAILNLDINATATQLSKISLTEGRGKLVNAKYNGQNYQIICDYYNANPASVKAALLYLKQLSGQKKVAILGDMLELGENSIKFHKDLIPTIIDSGTKRVFLVGNLTKHIYDSLPNDIEKMHFDNVDLLIENLNELLKGDELLLLKGSNSIQLSKIIQSFELLQ</sequence>
<dbReference type="GO" id="GO:0051301">
    <property type="term" value="P:cell division"/>
    <property type="evidence" value="ECO:0007669"/>
    <property type="project" value="UniProtKB-KW"/>
</dbReference>
<dbReference type="InterPro" id="IPR036565">
    <property type="entry name" value="Mur-like_cat_sf"/>
</dbReference>
<keyword evidence="6 10" id="KW-0133">Cell shape</keyword>
<dbReference type="PANTHER" id="PTHR43024">
    <property type="entry name" value="UDP-N-ACETYLMURAMOYL-TRIPEPTIDE--D-ALANYL-D-ALANINE LIGASE"/>
    <property type="match status" value="1"/>
</dbReference>
<dbReference type="InterPro" id="IPR004101">
    <property type="entry name" value="Mur_ligase_C"/>
</dbReference>
<dbReference type="GO" id="GO:0005737">
    <property type="term" value="C:cytoplasm"/>
    <property type="evidence" value="ECO:0007669"/>
    <property type="project" value="UniProtKB-SubCell"/>
</dbReference>
<dbReference type="HAMAP" id="MF_02019">
    <property type="entry name" value="MurF"/>
    <property type="match status" value="1"/>
</dbReference>
<dbReference type="SUPFAM" id="SSF53244">
    <property type="entry name" value="MurD-like peptide ligases, peptide-binding domain"/>
    <property type="match status" value="1"/>
</dbReference>
<dbReference type="Gene3D" id="3.90.190.20">
    <property type="entry name" value="Mur ligase, C-terminal domain"/>
    <property type="match status" value="1"/>
</dbReference>
<dbReference type="InterPro" id="IPR035911">
    <property type="entry name" value="MurE/MurF_N"/>
</dbReference>
<evidence type="ECO:0000256" key="6">
    <source>
        <dbReference type="ARBA" id="ARBA00022960"/>
    </source>
</evidence>
<comment type="function">
    <text evidence="10 11">Involved in cell wall formation. Catalyzes the final step in the synthesis of UDP-N-acetylmuramoyl-pentapeptide, the precursor of murein.</text>
</comment>
<evidence type="ECO:0000256" key="1">
    <source>
        <dbReference type="ARBA" id="ARBA00022490"/>
    </source>
</evidence>
<accession>A0AAT9G9S0</accession>
<dbReference type="InterPro" id="IPR013221">
    <property type="entry name" value="Mur_ligase_cen"/>
</dbReference>
<dbReference type="Gene3D" id="3.40.1190.10">
    <property type="entry name" value="Mur-like, catalytic domain"/>
    <property type="match status" value="1"/>
</dbReference>
<dbReference type="InterPro" id="IPR036615">
    <property type="entry name" value="Mur_ligase_C_dom_sf"/>
</dbReference>
<protein>
    <recommendedName>
        <fullName evidence="10 11">UDP-N-acetylmuramoyl-tripeptide--D-alanyl-D-alanine ligase</fullName>
        <ecNumber evidence="10 11">6.3.2.10</ecNumber>
    </recommendedName>
    <alternativeName>
        <fullName evidence="10">D-alanyl-D-alanine-adding enzyme</fullName>
    </alternativeName>
</protein>
<keyword evidence="1 10" id="KW-0963">Cytoplasm</keyword>
<dbReference type="Pfam" id="PF02875">
    <property type="entry name" value="Mur_ligase_C"/>
    <property type="match status" value="1"/>
</dbReference>
<evidence type="ECO:0000256" key="4">
    <source>
        <dbReference type="ARBA" id="ARBA00022741"/>
    </source>
</evidence>
<comment type="pathway">
    <text evidence="10 11">Cell wall biogenesis; peptidoglycan biosynthesis.</text>
</comment>
<keyword evidence="5 10" id="KW-0067">ATP-binding</keyword>
<dbReference type="EC" id="6.3.2.10" evidence="10 11"/>
<dbReference type="AlphaFoldDB" id="A0AAT9G9S0"/>
<dbReference type="InterPro" id="IPR005863">
    <property type="entry name" value="UDP-N-AcMur_synth"/>
</dbReference>
<keyword evidence="3 10" id="KW-0132">Cell division</keyword>
<dbReference type="PANTHER" id="PTHR43024:SF1">
    <property type="entry name" value="UDP-N-ACETYLMURAMOYL-TRIPEPTIDE--D-ALANYL-D-ALANINE LIGASE"/>
    <property type="match status" value="1"/>
</dbReference>
<evidence type="ECO:0000256" key="10">
    <source>
        <dbReference type="HAMAP-Rule" id="MF_02019"/>
    </source>
</evidence>
<dbReference type="GO" id="GO:0047480">
    <property type="term" value="F:UDP-N-acetylmuramoyl-tripeptide-D-alanyl-D-alanine ligase activity"/>
    <property type="evidence" value="ECO:0007669"/>
    <property type="project" value="UniProtKB-UniRule"/>
</dbReference>
<comment type="caution">
    <text evidence="10">Lacks conserved residue(s) required for the propagation of feature annotation.</text>
</comment>
<name>A0AAT9G9S0_9RICK</name>
<keyword evidence="9 10" id="KW-0961">Cell wall biogenesis/degradation</keyword>
<evidence type="ECO:0000256" key="8">
    <source>
        <dbReference type="ARBA" id="ARBA00023306"/>
    </source>
</evidence>
<dbReference type="EMBL" id="AP029170">
    <property type="protein sequence ID" value="BFD46603.1"/>
    <property type="molecule type" value="Genomic_DNA"/>
</dbReference>
<gene>
    <name evidence="10" type="primary">murF</name>
    <name evidence="14" type="ORF">DMENIID0002_12490</name>
</gene>
<dbReference type="GO" id="GO:0071555">
    <property type="term" value="P:cell wall organization"/>
    <property type="evidence" value="ECO:0007669"/>
    <property type="project" value="UniProtKB-KW"/>
</dbReference>
<evidence type="ECO:0000256" key="5">
    <source>
        <dbReference type="ARBA" id="ARBA00022840"/>
    </source>
</evidence>
<dbReference type="Gene3D" id="3.40.1390.10">
    <property type="entry name" value="MurE/MurF, N-terminal domain"/>
    <property type="match status" value="1"/>
</dbReference>
<evidence type="ECO:0000256" key="3">
    <source>
        <dbReference type="ARBA" id="ARBA00022618"/>
    </source>
</evidence>
<dbReference type="GO" id="GO:0009252">
    <property type="term" value="P:peptidoglycan biosynthetic process"/>
    <property type="evidence" value="ECO:0007669"/>
    <property type="project" value="UniProtKB-UniRule"/>
</dbReference>
<dbReference type="NCBIfam" id="TIGR01143">
    <property type="entry name" value="murF"/>
    <property type="match status" value="1"/>
</dbReference>
<feature type="domain" description="Mur ligase central" evidence="13">
    <location>
        <begin position="104"/>
        <end position="293"/>
    </location>
</feature>
<evidence type="ECO:0000259" key="12">
    <source>
        <dbReference type="Pfam" id="PF02875"/>
    </source>
</evidence>